<sequence>MAMPWEGYQHPPFDEDRFNRLVQAFNAIPNTPDARLKRDIWHRLNALNRKKLDRMERENRRYERILREREMRAERIRARDERAAELRCDPEELPLFVTTHVPISIWWRGKRKQWILFYRKHIIPIINKLFRDLSFLVWLLQIVQFESRGQKFSHQLAVVMP</sequence>
<feature type="coiled-coil region" evidence="1">
    <location>
        <begin position="45"/>
        <end position="72"/>
    </location>
</feature>
<evidence type="ECO:0000256" key="1">
    <source>
        <dbReference type="SAM" id="Coils"/>
    </source>
</evidence>
<reference evidence="2 3" key="1">
    <citation type="submission" date="2015-01" db="EMBL/GenBank/DDBJ databases">
        <title>The Genome Sequence of Ochroconis gallopava CBS43764.</title>
        <authorList>
            <consortium name="The Broad Institute Genomics Platform"/>
            <person name="Cuomo C."/>
            <person name="de Hoog S."/>
            <person name="Gorbushina A."/>
            <person name="Stielow B."/>
            <person name="Teixiera M."/>
            <person name="Abouelleil A."/>
            <person name="Chapman S.B."/>
            <person name="Priest M."/>
            <person name="Young S.K."/>
            <person name="Wortman J."/>
            <person name="Nusbaum C."/>
            <person name="Birren B."/>
        </authorList>
    </citation>
    <scope>NUCLEOTIDE SEQUENCE [LARGE SCALE GENOMIC DNA]</scope>
    <source>
        <strain evidence="2 3">CBS 43764</strain>
    </source>
</reference>
<dbReference type="VEuPathDB" id="FungiDB:PV09_04901"/>
<keyword evidence="1" id="KW-0175">Coiled coil</keyword>
<keyword evidence="3" id="KW-1185">Reference proteome</keyword>
<proteinExistence type="predicted"/>
<dbReference type="EMBL" id="KN847542">
    <property type="protein sequence ID" value="KIW04084.1"/>
    <property type="molecule type" value="Genomic_DNA"/>
</dbReference>
<protein>
    <submittedName>
        <fullName evidence="2">Uncharacterized protein</fullName>
    </submittedName>
</protein>
<evidence type="ECO:0000313" key="3">
    <source>
        <dbReference type="Proteomes" id="UP000053259"/>
    </source>
</evidence>
<evidence type="ECO:0000313" key="2">
    <source>
        <dbReference type="EMBL" id="KIW04084.1"/>
    </source>
</evidence>
<dbReference type="Proteomes" id="UP000053259">
    <property type="component" value="Unassembled WGS sequence"/>
</dbReference>
<name>A0A0D2AY66_9PEZI</name>
<accession>A0A0D2AY66</accession>
<dbReference type="HOGENOM" id="CLU_1645035_0_0_1"/>
<dbReference type="AlphaFoldDB" id="A0A0D2AY66"/>
<gene>
    <name evidence="2" type="ORF">PV09_04901</name>
</gene>
<dbReference type="RefSeq" id="XP_016213953.1">
    <property type="nucleotide sequence ID" value="XM_016358335.1"/>
</dbReference>
<organism evidence="2 3">
    <name type="scientific">Verruconis gallopava</name>
    <dbReference type="NCBI Taxonomy" id="253628"/>
    <lineage>
        <taxon>Eukaryota</taxon>
        <taxon>Fungi</taxon>
        <taxon>Dikarya</taxon>
        <taxon>Ascomycota</taxon>
        <taxon>Pezizomycotina</taxon>
        <taxon>Dothideomycetes</taxon>
        <taxon>Pleosporomycetidae</taxon>
        <taxon>Venturiales</taxon>
        <taxon>Sympoventuriaceae</taxon>
        <taxon>Verruconis</taxon>
    </lineage>
</organism>
<dbReference type="GeneID" id="27312874"/>
<dbReference type="InParanoid" id="A0A0D2AY66"/>